<dbReference type="NCBIfam" id="TIGR01444">
    <property type="entry name" value="fkbM_fam"/>
    <property type="match status" value="1"/>
</dbReference>
<comment type="caution">
    <text evidence="2">The sequence shown here is derived from an EMBL/GenBank/DDBJ whole genome shotgun (WGS) entry which is preliminary data.</text>
</comment>
<sequence>MLASEQKNGLLHPEGLLGKQFLKLTKIFKLWVLRDPKVIAIQRWRKYYRHTNILHDFPLDEHSVVFDVGGYRGDYAQTITACYGSQVYLFEPSKPFFDHCQRRFAADASVTCLNYGLSDKNVRVGLSREGDGSSVYSSSEAGLELIQLHKFSEVVEGLEVQTIDLMKLNIEGGEFPVLNDMISSGSLSKVKRLLIQFHDFYPNAEAEREAIRDELQKTHRELWCEFFLWECWERL</sequence>
<organism evidence="2 3">
    <name type="scientific">Pseudovibrio japonicus</name>
    <dbReference type="NCBI Taxonomy" id="366534"/>
    <lineage>
        <taxon>Bacteria</taxon>
        <taxon>Pseudomonadati</taxon>
        <taxon>Pseudomonadota</taxon>
        <taxon>Alphaproteobacteria</taxon>
        <taxon>Hyphomicrobiales</taxon>
        <taxon>Stappiaceae</taxon>
        <taxon>Pseudovibrio</taxon>
    </lineage>
</organism>
<gene>
    <name evidence="2" type="ORF">GCM10007094_28330</name>
</gene>
<dbReference type="Gene3D" id="3.40.50.150">
    <property type="entry name" value="Vaccinia Virus protein VP39"/>
    <property type="match status" value="1"/>
</dbReference>
<dbReference type="InterPro" id="IPR029063">
    <property type="entry name" value="SAM-dependent_MTases_sf"/>
</dbReference>
<dbReference type="SUPFAM" id="SSF53335">
    <property type="entry name" value="S-adenosyl-L-methionine-dependent methyltransferases"/>
    <property type="match status" value="1"/>
</dbReference>
<dbReference type="Proteomes" id="UP000637980">
    <property type="component" value="Unassembled WGS sequence"/>
</dbReference>
<evidence type="ECO:0000313" key="3">
    <source>
        <dbReference type="Proteomes" id="UP000637980"/>
    </source>
</evidence>
<protein>
    <recommendedName>
        <fullName evidence="1">Methyltransferase FkbM domain-containing protein</fullName>
    </recommendedName>
</protein>
<accession>A0ABQ3EFM0</accession>
<dbReference type="RefSeq" id="WP_189437415.1">
    <property type="nucleotide sequence ID" value="NZ_BMXE01000004.1"/>
</dbReference>
<reference evidence="3" key="1">
    <citation type="journal article" date="2019" name="Int. J. Syst. Evol. Microbiol.">
        <title>The Global Catalogue of Microorganisms (GCM) 10K type strain sequencing project: providing services to taxonomists for standard genome sequencing and annotation.</title>
        <authorList>
            <consortium name="The Broad Institute Genomics Platform"/>
            <consortium name="The Broad Institute Genome Sequencing Center for Infectious Disease"/>
            <person name="Wu L."/>
            <person name="Ma J."/>
        </authorList>
    </citation>
    <scope>NUCLEOTIDE SEQUENCE [LARGE SCALE GENOMIC DNA]</scope>
    <source>
        <strain evidence="3">KCTC 12861</strain>
    </source>
</reference>
<proteinExistence type="predicted"/>
<keyword evidence="3" id="KW-1185">Reference proteome</keyword>
<evidence type="ECO:0000313" key="2">
    <source>
        <dbReference type="EMBL" id="GHB37044.1"/>
    </source>
</evidence>
<dbReference type="Pfam" id="PF05050">
    <property type="entry name" value="Methyltransf_21"/>
    <property type="match status" value="1"/>
</dbReference>
<feature type="domain" description="Methyltransferase FkbM" evidence="1">
    <location>
        <begin position="67"/>
        <end position="216"/>
    </location>
</feature>
<evidence type="ECO:0000259" key="1">
    <source>
        <dbReference type="Pfam" id="PF05050"/>
    </source>
</evidence>
<dbReference type="EMBL" id="BMXE01000004">
    <property type="protein sequence ID" value="GHB37044.1"/>
    <property type="molecule type" value="Genomic_DNA"/>
</dbReference>
<dbReference type="InterPro" id="IPR006342">
    <property type="entry name" value="FkbM_mtfrase"/>
</dbReference>
<name>A0ABQ3EFM0_9HYPH</name>